<protein>
    <submittedName>
        <fullName evidence="1">Uncharacterized protein</fullName>
    </submittedName>
</protein>
<reference evidence="1 2" key="1">
    <citation type="submission" date="2023-12" db="EMBL/GenBank/DDBJ databases">
        <title>Amycolatopsis sp. V23-08.</title>
        <authorList>
            <person name="Somphong A."/>
        </authorList>
    </citation>
    <scope>NUCLEOTIDE SEQUENCE [LARGE SCALE GENOMIC DNA]</scope>
    <source>
        <strain evidence="1 2">V23-08</strain>
    </source>
</reference>
<dbReference type="RefSeq" id="WP_323330624.1">
    <property type="nucleotide sequence ID" value="NZ_JAYFSI010000006.1"/>
</dbReference>
<evidence type="ECO:0000313" key="2">
    <source>
        <dbReference type="Proteomes" id="UP001304298"/>
    </source>
</evidence>
<organism evidence="1 2">
    <name type="scientific">Amycolatopsis heterodermiae</name>
    <dbReference type="NCBI Taxonomy" id="3110235"/>
    <lineage>
        <taxon>Bacteria</taxon>
        <taxon>Bacillati</taxon>
        <taxon>Actinomycetota</taxon>
        <taxon>Actinomycetes</taxon>
        <taxon>Pseudonocardiales</taxon>
        <taxon>Pseudonocardiaceae</taxon>
        <taxon>Amycolatopsis</taxon>
    </lineage>
</organism>
<evidence type="ECO:0000313" key="1">
    <source>
        <dbReference type="EMBL" id="MEA5362862.1"/>
    </source>
</evidence>
<proteinExistence type="predicted"/>
<comment type="caution">
    <text evidence="1">The sequence shown here is derived from an EMBL/GenBank/DDBJ whole genome shotgun (WGS) entry which is preliminary data.</text>
</comment>
<dbReference type="EMBL" id="JAYFSI010000006">
    <property type="protein sequence ID" value="MEA5362862.1"/>
    <property type="molecule type" value="Genomic_DNA"/>
</dbReference>
<gene>
    <name evidence="1" type="ORF">VA596_25230</name>
</gene>
<keyword evidence="2" id="KW-1185">Reference proteome</keyword>
<sequence>MAGSTAVIAPGSPLTGPVPVDGAEPSLAGGPALVFDSGPALAAPVSGAVELLTVAGPVFGCCGAGVATEAPLTLPATGAFVSGRVWFACPCGEKPGRPSVEVLPGRPSEGLIPEVLLVPLAGGFVLVALTLELPPAVGFVPVAFVPWPVLGVLAPELPAVVPLVPGFVLVPAPGPG</sequence>
<name>A0ABU5R9F4_9PSEU</name>
<dbReference type="Proteomes" id="UP001304298">
    <property type="component" value="Unassembled WGS sequence"/>
</dbReference>
<accession>A0ABU5R9F4</accession>